<dbReference type="SUPFAM" id="SSF51161">
    <property type="entry name" value="Trimeric LpxA-like enzymes"/>
    <property type="match status" value="1"/>
</dbReference>
<dbReference type="NCBIfam" id="NF008808">
    <property type="entry name" value="PRK11830.1"/>
    <property type="match status" value="1"/>
</dbReference>
<dbReference type="PANTHER" id="PTHR43300:SF10">
    <property type="entry name" value="2,3,4,5-TETRAHYDROPYRIDINE-2,6-DICARBOXYLATE N-ACETYLTRANSFERASE"/>
    <property type="match status" value="1"/>
</dbReference>
<dbReference type="KEGG" id="gph:GEMMAAP_09615"/>
<dbReference type="OrthoDB" id="9775362at2"/>
<dbReference type="Pfam" id="PF14805">
    <property type="entry name" value="THDPS_N_2"/>
    <property type="match status" value="1"/>
</dbReference>
<sequence length="283" mass="30203">MALSIAELEVRLNDPLLLDSGAPLVHDAQLLFDTAMALLERGEIRAARRDDDGTWRAVPWVKRAILLGFRIGHVQSLPSTPPFSFLDKHTYPTREFRVEHQVRIVPGGSTVRRGAYLGPSVVCMPPMYINVGAYVGRGTMVDSHALVGSCAQIGERVHLSAAAQIGGVLEPINASPVVIEDDVIVGGNCGVYEGTVVRTKAVLGAGVVLTRGTPVYDLVKETVHRASAGSPLVIPEGAVVVPGARRVSSAFGEAEGLSLQTPVIVKYRDDKTDAATALEAWLR</sequence>
<proteinExistence type="inferred from homology"/>
<dbReference type="InterPro" id="IPR011004">
    <property type="entry name" value="Trimer_LpxA-like_sf"/>
</dbReference>
<dbReference type="InterPro" id="IPR001451">
    <property type="entry name" value="Hexapep"/>
</dbReference>
<reference evidence="3 4" key="1">
    <citation type="journal article" date="2014" name="Proc. Natl. Acad. Sci. U.S.A.">
        <title>Functional type 2 photosynthetic reaction centers found in the rare bacterial phylum Gemmatimonadetes.</title>
        <authorList>
            <person name="Zeng Y."/>
            <person name="Feng F."/>
            <person name="Medova H."/>
            <person name="Dean J."/>
            <person name="Koblizek M."/>
        </authorList>
    </citation>
    <scope>NUCLEOTIDE SEQUENCE [LARGE SCALE GENOMIC DNA]</scope>
    <source>
        <strain evidence="3 4">AP64</strain>
    </source>
</reference>
<dbReference type="GO" id="GO:0016740">
    <property type="term" value="F:transferase activity"/>
    <property type="evidence" value="ECO:0007669"/>
    <property type="project" value="UniProtKB-KW"/>
</dbReference>
<dbReference type="InterPro" id="IPR050179">
    <property type="entry name" value="Trans_hexapeptide_repeat"/>
</dbReference>
<dbReference type="STRING" id="1379270.GEMMAAP_09615"/>
<dbReference type="RefSeq" id="WP_026850715.1">
    <property type="nucleotide sequence ID" value="NZ_CP011454.1"/>
</dbReference>
<comment type="similarity">
    <text evidence="1">Belongs to the transferase hexapeptide repeat family.</text>
</comment>
<dbReference type="eggNOG" id="COG2171">
    <property type="taxonomic scope" value="Bacteria"/>
</dbReference>
<protein>
    <submittedName>
        <fullName evidence="3">2,3,4,5-tetrahydropyridine-2,6-carboxylate N-succinyltransferase</fullName>
    </submittedName>
</protein>
<keyword evidence="3" id="KW-0808">Transferase</keyword>
<evidence type="ECO:0000313" key="3">
    <source>
        <dbReference type="EMBL" id="AMW05017.1"/>
    </source>
</evidence>
<evidence type="ECO:0000256" key="1">
    <source>
        <dbReference type="ARBA" id="ARBA00007274"/>
    </source>
</evidence>
<reference evidence="3 4" key="2">
    <citation type="journal article" date="2016" name="Environ. Microbiol. Rep.">
        <title>Metagenomic evidence for the presence of phototrophic Gemmatimonadetes bacteria in diverse environments.</title>
        <authorList>
            <person name="Zeng Y."/>
            <person name="Baumbach J."/>
            <person name="Barbosa E.G."/>
            <person name="Azevedo V."/>
            <person name="Zhang C."/>
            <person name="Koblizek M."/>
        </authorList>
    </citation>
    <scope>NUCLEOTIDE SEQUENCE [LARGE SCALE GENOMIC DNA]</scope>
    <source>
        <strain evidence="3 4">AP64</strain>
    </source>
</reference>
<dbReference type="Proteomes" id="UP000076404">
    <property type="component" value="Chromosome"/>
</dbReference>
<dbReference type="InterPro" id="IPR037133">
    <property type="entry name" value="THP_succinylTrfase_N_sf"/>
</dbReference>
<organism evidence="3 4">
    <name type="scientific">Gemmatimonas phototrophica</name>
    <dbReference type="NCBI Taxonomy" id="1379270"/>
    <lineage>
        <taxon>Bacteria</taxon>
        <taxon>Pseudomonadati</taxon>
        <taxon>Gemmatimonadota</taxon>
        <taxon>Gemmatimonadia</taxon>
        <taxon>Gemmatimonadales</taxon>
        <taxon>Gemmatimonadaceae</taxon>
        <taxon>Gemmatimonas</taxon>
    </lineage>
</organism>
<dbReference type="Pfam" id="PF14602">
    <property type="entry name" value="Hexapep_2"/>
    <property type="match status" value="1"/>
</dbReference>
<dbReference type="Gene3D" id="1.10.166.10">
    <property type="entry name" value="Tetrahydrodipicolinate-N-succinyltransferase, N-terminal domain"/>
    <property type="match status" value="1"/>
</dbReference>
<accession>A0A143BIZ0</accession>
<keyword evidence="4" id="KW-1185">Reference proteome</keyword>
<dbReference type="EMBL" id="CP011454">
    <property type="protein sequence ID" value="AMW05017.1"/>
    <property type="molecule type" value="Genomic_DNA"/>
</dbReference>
<feature type="domain" description="Tetrahydrodipicolinate-N-succinyltransferase chain A" evidence="2">
    <location>
        <begin position="29"/>
        <end position="71"/>
    </location>
</feature>
<dbReference type="PANTHER" id="PTHR43300">
    <property type="entry name" value="ACETYLTRANSFERASE"/>
    <property type="match status" value="1"/>
</dbReference>
<evidence type="ECO:0000313" key="4">
    <source>
        <dbReference type="Proteomes" id="UP000076404"/>
    </source>
</evidence>
<name>A0A143BIZ0_9BACT</name>
<gene>
    <name evidence="3" type="ORF">GEMMAAP_09615</name>
</gene>
<dbReference type="CDD" id="cd03350">
    <property type="entry name" value="LbH_THP_succinylT"/>
    <property type="match status" value="1"/>
</dbReference>
<dbReference type="Gene3D" id="2.160.10.10">
    <property type="entry name" value="Hexapeptide repeat proteins"/>
    <property type="match status" value="1"/>
</dbReference>
<evidence type="ECO:0000259" key="2">
    <source>
        <dbReference type="Pfam" id="PF14805"/>
    </source>
</evidence>
<dbReference type="InterPro" id="IPR023180">
    <property type="entry name" value="THP_succinylTrfase_dom1"/>
</dbReference>
<dbReference type="AlphaFoldDB" id="A0A143BIZ0"/>